<keyword evidence="3" id="KW-1185">Reference proteome</keyword>
<proteinExistence type="predicted"/>
<dbReference type="EMBL" id="SDEE01000558">
    <property type="protein sequence ID" value="RXW15388.1"/>
    <property type="molecule type" value="Genomic_DNA"/>
</dbReference>
<organism evidence="2 3">
    <name type="scientific">Candolleomyces aberdarensis</name>
    <dbReference type="NCBI Taxonomy" id="2316362"/>
    <lineage>
        <taxon>Eukaryota</taxon>
        <taxon>Fungi</taxon>
        <taxon>Dikarya</taxon>
        <taxon>Basidiomycota</taxon>
        <taxon>Agaricomycotina</taxon>
        <taxon>Agaricomycetes</taxon>
        <taxon>Agaricomycetidae</taxon>
        <taxon>Agaricales</taxon>
        <taxon>Agaricineae</taxon>
        <taxon>Psathyrellaceae</taxon>
        <taxon>Candolleomyces</taxon>
    </lineage>
</organism>
<accession>A0A4V1Q2K3</accession>
<reference evidence="2 3" key="1">
    <citation type="submission" date="2019-01" db="EMBL/GenBank/DDBJ databases">
        <title>Draft genome sequence of Psathyrella aberdarensis IHI B618.</title>
        <authorList>
            <person name="Buettner E."/>
            <person name="Kellner H."/>
        </authorList>
    </citation>
    <scope>NUCLEOTIDE SEQUENCE [LARGE SCALE GENOMIC DNA]</scope>
    <source>
        <strain evidence="2 3">IHI B618</strain>
    </source>
</reference>
<dbReference type="STRING" id="2316362.A0A4V1Q2K3"/>
<evidence type="ECO:0000256" key="1">
    <source>
        <dbReference type="SAM" id="Coils"/>
    </source>
</evidence>
<sequence>MTLYSLAVTFPYLRMVRGPGVEETNILNLAPLHVQVRDHCHAVIDNPDLLIAEDASFKIATMDGEEWEDTEALLAVHKLQSLGQLPHLRTATVAFFEGALITWIRFSAEFAPGGVIDQLSATERELAWMPSTNDLNEGALGAYRVYMRNKPSSTLLNYNAHAVIRKNDTLTFMDTVYTEEDYAYARKVARKWDADGRERKRRAAQAAFEKKLAEMRREKAEEAQRKLQERQTRLQNAQIAQLEQVDSFTVALLDEQLDKLREIFKDDQVPLKSHRGKKAAKITLLKAALQRHSARESIPDATYYPQEDNIAECWTQDGDELEREMEFETECP</sequence>
<evidence type="ECO:0000313" key="2">
    <source>
        <dbReference type="EMBL" id="RXW15388.1"/>
    </source>
</evidence>
<keyword evidence="1" id="KW-0175">Coiled coil</keyword>
<comment type="caution">
    <text evidence="2">The sequence shown here is derived from an EMBL/GenBank/DDBJ whole genome shotgun (WGS) entry which is preliminary data.</text>
</comment>
<protein>
    <submittedName>
        <fullName evidence="2">Uncharacterized protein</fullName>
    </submittedName>
</protein>
<dbReference type="AlphaFoldDB" id="A0A4V1Q2K3"/>
<feature type="coiled-coil region" evidence="1">
    <location>
        <begin position="205"/>
        <end position="240"/>
    </location>
</feature>
<dbReference type="Proteomes" id="UP000290288">
    <property type="component" value="Unassembled WGS sequence"/>
</dbReference>
<evidence type="ECO:0000313" key="3">
    <source>
        <dbReference type="Proteomes" id="UP000290288"/>
    </source>
</evidence>
<gene>
    <name evidence="2" type="ORF">EST38_g10468</name>
</gene>
<name>A0A4V1Q2K3_9AGAR</name>
<dbReference type="OrthoDB" id="3013323at2759"/>